<dbReference type="GO" id="GO:0016301">
    <property type="term" value="F:kinase activity"/>
    <property type="evidence" value="ECO:0007669"/>
    <property type="project" value="UniProtKB-KW"/>
</dbReference>
<dbReference type="OrthoDB" id="9813569at2"/>
<dbReference type="Pfam" id="PF00294">
    <property type="entry name" value="PfkB"/>
    <property type="match status" value="1"/>
</dbReference>
<keyword evidence="3" id="KW-0547">Nucleotide-binding</keyword>
<dbReference type="InterPro" id="IPR050306">
    <property type="entry name" value="PfkB_Carbo_kinase"/>
</dbReference>
<protein>
    <submittedName>
        <fullName evidence="7">Carbohydrate kinase</fullName>
    </submittedName>
</protein>
<evidence type="ECO:0000313" key="8">
    <source>
        <dbReference type="Proteomes" id="UP000244450"/>
    </source>
</evidence>
<proteinExistence type="inferred from homology"/>
<evidence type="ECO:0000256" key="4">
    <source>
        <dbReference type="ARBA" id="ARBA00022777"/>
    </source>
</evidence>
<evidence type="ECO:0000256" key="3">
    <source>
        <dbReference type="ARBA" id="ARBA00022741"/>
    </source>
</evidence>
<gene>
    <name evidence="7" type="ORF">DCC81_21885</name>
</gene>
<evidence type="ECO:0000256" key="2">
    <source>
        <dbReference type="ARBA" id="ARBA00022679"/>
    </source>
</evidence>
<dbReference type="InterPro" id="IPR029056">
    <property type="entry name" value="Ribokinase-like"/>
</dbReference>
<dbReference type="AlphaFoldDB" id="A0A2T7BD86"/>
<feature type="domain" description="Carbohydrate kinase PfkB" evidence="6">
    <location>
        <begin position="4"/>
        <end position="315"/>
    </location>
</feature>
<evidence type="ECO:0000256" key="5">
    <source>
        <dbReference type="ARBA" id="ARBA00022840"/>
    </source>
</evidence>
<evidence type="ECO:0000256" key="1">
    <source>
        <dbReference type="ARBA" id="ARBA00010688"/>
    </source>
</evidence>
<dbReference type="EMBL" id="QCYK01000003">
    <property type="protein sequence ID" value="PUZ23058.1"/>
    <property type="molecule type" value="Genomic_DNA"/>
</dbReference>
<dbReference type="SUPFAM" id="SSF53613">
    <property type="entry name" value="Ribokinase-like"/>
    <property type="match status" value="1"/>
</dbReference>
<comment type="similarity">
    <text evidence="1">Belongs to the carbohydrate kinase PfkB family.</text>
</comment>
<dbReference type="Proteomes" id="UP000244450">
    <property type="component" value="Unassembled WGS sequence"/>
</dbReference>
<comment type="caution">
    <text evidence="7">The sequence shown here is derived from an EMBL/GenBank/DDBJ whole genome shotgun (WGS) entry which is preliminary data.</text>
</comment>
<dbReference type="CDD" id="cd01166">
    <property type="entry name" value="KdgK"/>
    <property type="match status" value="1"/>
</dbReference>
<dbReference type="RefSeq" id="WP_108688802.1">
    <property type="nucleotide sequence ID" value="NZ_QCYK01000003.1"/>
</dbReference>
<organism evidence="7 8">
    <name type="scientific">Chitinophaga parva</name>
    <dbReference type="NCBI Taxonomy" id="2169414"/>
    <lineage>
        <taxon>Bacteria</taxon>
        <taxon>Pseudomonadati</taxon>
        <taxon>Bacteroidota</taxon>
        <taxon>Chitinophagia</taxon>
        <taxon>Chitinophagales</taxon>
        <taxon>Chitinophagaceae</taxon>
        <taxon>Chitinophaga</taxon>
    </lineage>
</organism>
<sequence length="342" mass="37413">MSKKKILCFGELLLRICPDLSGQWLHTHQLPFFVGGAEANVATALARWGLQPAYLSALPDNALSASLLQYLQEQGIDTTPVILREGRLGLYYLPKGNDLQHTGVIYDRAHSSFAQLQPAEINWEQILEDVSWFHFSAITPALNASLAAICEAAVLAAADLGIPMSVDLNYRARLWQYKMTPHQVMPSLVKHCTLVMGNVWAAEKMLGIPVDALRPEGNTQADYLAQATRSSQALMAAFPKVKAVANTFRFDQPGGGILYYAALNTRTEAIVSRTYKAASILDKVGSGDCFMAGLLYGHTQGHNWPQTLEFAAAAAFNKLFIESDATTSSVDTIHQTILSNEQ</sequence>
<dbReference type="PANTHER" id="PTHR43085">
    <property type="entry name" value="HEXOKINASE FAMILY MEMBER"/>
    <property type="match status" value="1"/>
</dbReference>
<dbReference type="GO" id="GO:0005524">
    <property type="term" value="F:ATP binding"/>
    <property type="evidence" value="ECO:0007669"/>
    <property type="project" value="UniProtKB-KW"/>
</dbReference>
<accession>A0A2T7BD86</accession>
<dbReference type="InterPro" id="IPR011611">
    <property type="entry name" value="PfkB_dom"/>
</dbReference>
<reference evidence="7 8" key="1">
    <citation type="submission" date="2018-04" db="EMBL/GenBank/DDBJ databases">
        <title>Chitinophaga fuyangensis sp. nov., isolated from soil in a chemical factory.</title>
        <authorList>
            <person name="Chen K."/>
        </authorList>
    </citation>
    <scope>NUCLEOTIDE SEQUENCE [LARGE SCALE GENOMIC DNA]</scope>
    <source>
        <strain evidence="7 8">LY-1</strain>
    </source>
</reference>
<evidence type="ECO:0000313" key="7">
    <source>
        <dbReference type="EMBL" id="PUZ23058.1"/>
    </source>
</evidence>
<keyword evidence="5" id="KW-0067">ATP-binding</keyword>
<keyword evidence="8" id="KW-1185">Reference proteome</keyword>
<dbReference type="PANTHER" id="PTHR43085:SF1">
    <property type="entry name" value="PSEUDOURIDINE KINASE-RELATED"/>
    <property type="match status" value="1"/>
</dbReference>
<evidence type="ECO:0000259" key="6">
    <source>
        <dbReference type="Pfam" id="PF00294"/>
    </source>
</evidence>
<keyword evidence="2" id="KW-0808">Transferase</keyword>
<name>A0A2T7BD86_9BACT</name>
<dbReference type="Gene3D" id="3.40.1190.20">
    <property type="match status" value="1"/>
</dbReference>
<keyword evidence="4 7" id="KW-0418">Kinase</keyword>